<comment type="caution">
    <text evidence="3">The sequence shown here is derived from an EMBL/GenBank/DDBJ whole genome shotgun (WGS) entry which is preliminary data.</text>
</comment>
<dbReference type="EMBL" id="CATQJA010002600">
    <property type="protein sequence ID" value="CAJ0572582.1"/>
    <property type="molecule type" value="Genomic_DNA"/>
</dbReference>
<evidence type="ECO:0000256" key="2">
    <source>
        <dbReference type="SAM" id="SignalP"/>
    </source>
</evidence>
<gene>
    <name evidence="3" type="ORF">MSPICULIGERA_LOCUS10966</name>
</gene>
<dbReference type="PANTHER" id="PTHR22991">
    <property type="entry name" value="PROTEIN CBG13490"/>
    <property type="match status" value="1"/>
</dbReference>
<dbReference type="CDD" id="cd00037">
    <property type="entry name" value="CLECT"/>
    <property type="match status" value="1"/>
</dbReference>
<dbReference type="AlphaFoldDB" id="A0AA36CQY4"/>
<reference evidence="3" key="1">
    <citation type="submission" date="2023-06" db="EMBL/GenBank/DDBJ databases">
        <authorList>
            <person name="Delattre M."/>
        </authorList>
    </citation>
    <scope>NUCLEOTIDE SEQUENCE</scope>
    <source>
        <strain evidence="3">AF72</strain>
    </source>
</reference>
<dbReference type="SUPFAM" id="SSF56436">
    <property type="entry name" value="C-type lectin-like"/>
    <property type="match status" value="2"/>
</dbReference>
<dbReference type="Proteomes" id="UP001177023">
    <property type="component" value="Unassembled WGS sequence"/>
</dbReference>
<proteinExistence type="predicted"/>
<dbReference type="InterPro" id="IPR016187">
    <property type="entry name" value="CTDL_fold"/>
</dbReference>
<sequence>MKYLLLAVLCSLGLHEVFSGSCAPGAVDYTEVGQCLLVFKVAAPFAVASKTCGALSGKLAQPISRVENLLTSIAARRTVNATTRVHIGIKQADGRVDRIYADGTPLQYYNFYSESDWASADACTTLDPMCPDGWKYYELTSSCYYIQNVGEMRRGCFHRDRDGKDTPRDPHAFGTDLANPKKLACAATRYASSSRVISSTKALHLNQTAAAAQCAKLGGQLASIHTDAENTFVKMINDYHCFVDQRQNWQSWYAQNEFSRFICKRAALHLPEVGERLAMEFIKQE</sequence>
<name>A0AA36CQY4_9BILA</name>
<dbReference type="InterPro" id="IPR016186">
    <property type="entry name" value="C-type_lectin-like/link_sf"/>
</dbReference>
<protein>
    <recommendedName>
        <fullName evidence="5">C-type lectin domain-containing protein</fullName>
    </recommendedName>
</protein>
<keyword evidence="1" id="KW-1015">Disulfide bond</keyword>
<accession>A0AA36CQY4</accession>
<organism evidence="3 4">
    <name type="scientific">Mesorhabditis spiculigera</name>
    <dbReference type="NCBI Taxonomy" id="96644"/>
    <lineage>
        <taxon>Eukaryota</taxon>
        <taxon>Metazoa</taxon>
        <taxon>Ecdysozoa</taxon>
        <taxon>Nematoda</taxon>
        <taxon>Chromadorea</taxon>
        <taxon>Rhabditida</taxon>
        <taxon>Rhabditina</taxon>
        <taxon>Rhabditomorpha</taxon>
        <taxon>Rhabditoidea</taxon>
        <taxon>Rhabditidae</taxon>
        <taxon>Mesorhabditinae</taxon>
        <taxon>Mesorhabditis</taxon>
    </lineage>
</organism>
<dbReference type="InterPro" id="IPR050976">
    <property type="entry name" value="Snaclec"/>
</dbReference>
<evidence type="ECO:0000313" key="4">
    <source>
        <dbReference type="Proteomes" id="UP001177023"/>
    </source>
</evidence>
<keyword evidence="2" id="KW-0732">Signal</keyword>
<evidence type="ECO:0008006" key="5">
    <source>
        <dbReference type="Google" id="ProtNLM"/>
    </source>
</evidence>
<evidence type="ECO:0000313" key="3">
    <source>
        <dbReference type="EMBL" id="CAJ0572582.1"/>
    </source>
</evidence>
<feature type="signal peptide" evidence="2">
    <location>
        <begin position="1"/>
        <end position="19"/>
    </location>
</feature>
<feature type="non-terminal residue" evidence="3">
    <location>
        <position position="1"/>
    </location>
</feature>
<feature type="chain" id="PRO_5041398255" description="C-type lectin domain-containing protein" evidence="2">
    <location>
        <begin position="20"/>
        <end position="285"/>
    </location>
</feature>
<dbReference type="PANTHER" id="PTHR22991:SF40">
    <property type="entry name" value="PROTEIN CBG13490"/>
    <property type="match status" value="1"/>
</dbReference>
<keyword evidence="4" id="KW-1185">Reference proteome</keyword>
<dbReference type="Gene3D" id="3.10.100.10">
    <property type="entry name" value="Mannose-Binding Protein A, subunit A"/>
    <property type="match status" value="2"/>
</dbReference>
<evidence type="ECO:0000256" key="1">
    <source>
        <dbReference type="ARBA" id="ARBA00023157"/>
    </source>
</evidence>